<evidence type="ECO:0008006" key="3">
    <source>
        <dbReference type="Google" id="ProtNLM"/>
    </source>
</evidence>
<proteinExistence type="predicted"/>
<dbReference type="Gene3D" id="3.40.50.2000">
    <property type="entry name" value="Glycogen Phosphorylase B"/>
    <property type="match status" value="2"/>
</dbReference>
<evidence type="ECO:0000313" key="1">
    <source>
        <dbReference type="EMBL" id="MDQ0304645.1"/>
    </source>
</evidence>
<evidence type="ECO:0000313" key="2">
    <source>
        <dbReference type="Proteomes" id="UP001224682"/>
    </source>
</evidence>
<dbReference type="EMBL" id="JAUSUI010000008">
    <property type="protein sequence ID" value="MDQ0304645.1"/>
    <property type="molecule type" value="Genomic_DNA"/>
</dbReference>
<dbReference type="RefSeq" id="WP_307022018.1">
    <property type="nucleotide sequence ID" value="NZ_JAUSUI010000008.1"/>
</dbReference>
<dbReference type="SUPFAM" id="SSF53756">
    <property type="entry name" value="UDP-Glycosyltransferase/glycogen phosphorylase"/>
    <property type="match status" value="1"/>
</dbReference>
<gene>
    <name evidence="1" type="ORF">J2S75_003690</name>
</gene>
<sequence>MMRRAVFVGNSESVFMSRSRDALSERGLIVDIFDPYDLRYDTRPFCLPRVVQRFLKARRELPTLCGDSTAMLHMLSPDAAWLLPMLKKRFRKVVAIAYGSDILRRDRSRDWLLSRGLRNLDAIMATNDNVLQAAVTDFPFLAEKPCQLLRFGLPVLDALDVLPACSPEAARSQLGFPSRANLVSLGYNASEGQRQSELIDALALRANDLTHCHFVVPIQYGSSKIMESLRRRVSEANSSLGSERFTILSEFHDVKMSALMRRATDVLINHSVSDAFSGTVQEVVYAGNLVLAHSDLPYRSMPGFGSSIKTYTNLDDVVNSLSESALDSHRSDATLAYNLTREALRETSSWDAVFNDWVKAIEV</sequence>
<dbReference type="Proteomes" id="UP001224682">
    <property type="component" value="Unassembled WGS sequence"/>
</dbReference>
<reference evidence="1 2" key="1">
    <citation type="submission" date="2023-07" db="EMBL/GenBank/DDBJ databases">
        <title>Genomic Encyclopedia of Type Strains, Phase IV (KMG-IV): sequencing the most valuable type-strain genomes for metagenomic binning, comparative biology and taxonomic classification.</title>
        <authorList>
            <person name="Goeker M."/>
        </authorList>
    </citation>
    <scope>NUCLEOTIDE SEQUENCE [LARGE SCALE GENOMIC DNA]</scope>
    <source>
        <strain evidence="1 2">DSM 2457</strain>
    </source>
</reference>
<keyword evidence="2" id="KW-1185">Reference proteome</keyword>
<organism evidence="1 2">
    <name type="scientific">Ancylobacter polymorphus</name>
    <dbReference type="NCBI Taxonomy" id="223390"/>
    <lineage>
        <taxon>Bacteria</taxon>
        <taxon>Pseudomonadati</taxon>
        <taxon>Pseudomonadota</taxon>
        <taxon>Alphaproteobacteria</taxon>
        <taxon>Hyphomicrobiales</taxon>
        <taxon>Xanthobacteraceae</taxon>
        <taxon>Ancylobacter</taxon>
    </lineage>
</organism>
<protein>
    <recommendedName>
        <fullName evidence="3">Glycosyltransferase family 1 protein</fullName>
    </recommendedName>
</protein>
<comment type="caution">
    <text evidence="1">The sequence shown here is derived from an EMBL/GenBank/DDBJ whole genome shotgun (WGS) entry which is preliminary data.</text>
</comment>
<name>A0ABU0BGT8_9HYPH</name>
<accession>A0ABU0BGT8</accession>